<accession>A0A8H8DGI9</accession>
<name>A0A8H8DGI9_9FUNG</name>
<feature type="compositionally biased region" description="Gly residues" evidence="1">
    <location>
        <begin position="101"/>
        <end position="111"/>
    </location>
</feature>
<evidence type="ECO:0008006" key="5">
    <source>
        <dbReference type="Google" id="ProtNLM"/>
    </source>
</evidence>
<reference evidence="3 4" key="1">
    <citation type="journal article" name="Sci. Rep.">
        <title>Genome-scale phylogenetic analyses confirm Olpidium as the closest living zoosporic fungus to the non-flagellated, terrestrial fungi.</title>
        <authorList>
            <person name="Chang Y."/>
            <person name="Rochon D."/>
            <person name="Sekimoto S."/>
            <person name="Wang Y."/>
            <person name="Chovatia M."/>
            <person name="Sandor L."/>
            <person name="Salamov A."/>
            <person name="Grigoriev I.V."/>
            <person name="Stajich J.E."/>
            <person name="Spatafora J.W."/>
        </authorList>
    </citation>
    <scope>NUCLEOTIDE SEQUENCE [LARGE SCALE GENOMIC DNA]</scope>
    <source>
        <strain evidence="3">S191</strain>
    </source>
</reference>
<evidence type="ECO:0000313" key="4">
    <source>
        <dbReference type="Proteomes" id="UP000673691"/>
    </source>
</evidence>
<dbReference type="Proteomes" id="UP000673691">
    <property type="component" value="Unassembled WGS sequence"/>
</dbReference>
<dbReference type="AlphaFoldDB" id="A0A8H8DGI9"/>
<sequence>MPEKMLILSTVFAWPFLLFPVQIDGPVAPSPSKPFVPGHRGKCRASPERESRISGCGSRNLESTIPHQGGHDPAFCGAIAAFSFCPSFRGPAGRISKKRGGGGQMGGFTAS</sequence>
<protein>
    <recommendedName>
        <fullName evidence="5">Secreted protein</fullName>
    </recommendedName>
</protein>
<feature type="region of interest" description="Disordered" evidence="1">
    <location>
        <begin position="29"/>
        <end position="64"/>
    </location>
</feature>
<gene>
    <name evidence="3" type="ORF">BJ554DRAFT_2599</name>
</gene>
<feature type="chain" id="PRO_5034884835" description="Secreted protein" evidence="2">
    <location>
        <begin position="24"/>
        <end position="111"/>
    </location>
</feature>
<feature type="region of interest" description="Disordered" evidence="1">
    <location>
        <begin position="92"/>
        <end position="111"/>
    </location>
</feature>
<organism evidence="3 4">
    <name type="scientific">Olpidium bornovanus</name>
    <dbReference type="NCBI Taxonomy" id="278681"/>
    <lineage>
        <taxon>Eukaryota</taxon>
        <taxon>Fungi</taxon>
        <taxon>Fungi incertae sedis</taxon>
        <taxon>Olpidiomycota</taxon>
        <taxon>Olpidiomycotina</taxon>
        <taxon>Olpidiomycetes</taxon>
        <taxon>Olpidiales</taxon>
        <taxon>Olpidiaceae</taxon>
        <taxon>Olpidium</taxon>
    </lineage>
</organism>
<feature type="signal peptide" evidence="2">
    <location>
        <begin position="1"/>
        <end position="23"/>
    </location>
</feature>
<proteinExistence type="predicted"/>
<evidence type="ECO:0000313" key="3">
    <source>
        <dbReference type="EMBL" id="KAG5457401.1"/>
    </source>
</evidence>
<keyword evidence="2" id="KW-0732">Signal</keyword>
<dbReference type="EMBL" id="JAEFCI010010142">
    <property type="protein sequence ID" value="KAG5457401.1"/>
    <property type="molecule type" value="Genomic_DNA"/>
</dbReference>
<comment type="caution">
    <text evidence="3">The sequence shown here is derived from an EMBL/GenBank/DDBJ whole genome shotgun (WGS) entry which is preliminary data.</text>
</comment>
<keyword evidence="4" id="KW-1185">Reference proteome</keyword>
<evidence type="ECO:0000256" key="1">
    <source>
        <dbReference type="SAM" id="MobiDB-lite"/>
    </source>
</evidence>
<evidence type="ECO:0000256" key="2">
    <source>
        <dbReference type="SAM" id="SignalP"/>
    </source>
</evidence>